<comment type="caution">
    <text evidence="2">The sequence shown here is derived from an EMBL/GenBank/DDBJ whole genome shotgun (WGS) entry which is preliminary data.</text>
</comment>
<accession>A0A1Q9D3X0</accession>
<evidence type="ECO:0000313" key="3">
    <source>
        <dbReference type="Proteomes" id="UP000186817"/>
    </source>
</evidence>
<dbReference type="PROSITE" id="PS50297">
    <property type="entry name" value="ANK_REP_REGION"/>
    <property type="match status" value="2"/>
</dbReference>
<dbReference type="Pfam" id="PF00023">
    <property type="entry name" value="Ank"/>
    <property type="match status" value="2"/>
</dbReference>
<evidence type="ECO:0000313" key="2">
    <source>
        <dbReference type="EMBL" id="OLP89882.1"/>
    </source>
</evidence>
<dbReference type="PANTHER" id="PTHR24133:SF40">
    <property type="entry name" value="ANKYRIN REPEAT DOMAIN 44"/>
    <property type="match status" value="1"/>
</dbReference>
<feature type="repeat" description="ANK" evidence="1">
    <location>
        <begin position="900"/>
        <end position="932"/>
    </location>
</feature>
<feature type="repeat" description="ANK" evidence="1">
    <location>
        <begin position="1107"/>
        <end position="1139"/>
    </location>
</feature>
<evidence type="ECO:0000256" key="1">
    <source>
        <dbReference type="PROSITE-ProRule" id="PRU00023"/>
    </source>
</evidence>
<dbReference type="InterPro" id="IPR052391">
    <property type="entry name" value="E3_Ligase-Neurotoxin"/>
</dbReference>
<sequence>MGLERVRTLMIPVEDRSHTDCFAVAAQRWRPFPGDATQVQSYRVKALRKCRITDRGLRPKILFVRRNAATRRWRDEKAVLAHLKTWLEQLARDRSHCKQQSSKAMALRPFVAVLSVYLSHCHPGTWDGKVIMNENGAELPDLSGMWTGEDGDFQLRLFQPPTAPCAAPNSSYARLAAGSEQLLETCTLTPIYDYDTRHRLNTTIRCHGAEEDTAGYTGSVTNRSHVAWHGKSPWMRQEGTPQNLGHYATSKVKKVHVVFMNHYDVGYTDYINGVDNKYMHKYYASAAATAQKMRASGLGNFTYTTHPWLMQRFLMCPCAADEGSACLARSLNNSFEAPLSCPTAEEIANFSAAARRGDIAWNAAPFNIQPENMAPELFEASFDLAKRMDQRFGRQATRTMSIRDVIYVTRAVLPHLKNLGITGLTIGSNGADYPPQVPKLHRWVDELSGTDIVVTYHAYGYGGYGLKDCAEAPNGVALCTEFRTDNTGPPANGSDVLAVLTNVSKEYPGAHVISSTFDAFFADVQEVREQLPTVTLEVADTWTYGNPSDPLKMAQYRAIQRGVGSHSAVPMSCCRSGRAPAPLELYAKSLEEDRKDSMLFPMYTVAVDVVLKMKQVRPHEHLKALGQLTIFDRSKTSEKAAFVSHQWVSQSHPDPDFRQMSVLQDVLRKFLSSSESVPKDQISEMFAAAAKALPMKEFQTCSLFIWYDYFSVPQKEVHKAYASDPSAESKQANAINSIPAYVANCHFFLALCPVLDCPREGKVLTASTWARRGWTRLERAVREMSPDHTWVLIQGSTKFELAGTVLSFPGGPVGEGDFTLQEDRRRLAPVMQSIIMQRMVHCLRTQDFPGFRRCLNLQHIHFSGFRIDPVGGLLPFSGQDAVSEFLHQNGLSNVNKSDSAGWWPLHYAALSGNTEVIKGLLQQRAALNQRTSKDEPTLGIPPWNSALDIAVLHRHPRNHEAISLLIAARARLEGGLADPVLPAAVAGNVEAVRLLCDAGGNPLCRDIFGFNALDAAATMGSLGAMQELVKRASPSELQLSAALHVATSSRGGSAELVHTLLALRADVDYQFNLQRLKPLGRMLYALKALQHRLGHVTALTSSVYHDPGSTPLMHAVRTAQYEAAAALIAAGANLELRNCRGFTAADLAKDASVPSFLQEGLHGNRVECQRVCSLALEAAETPIIQESL</sequence>
<dbReference type="AlphaFoldDB" id="A0A1Q9D3X0"/>
<protein>
    <submittedName>
        <fullName evidence="2">Ankyrin repeat and sterile alpha motif domain-containing protein 1B</fullName>
    </submittedName>
</protein>
<dbReference type="InterPro" id="IPR036770">
    <property type="entry name" value="Ankyrin_rpt-contain_sf"/>
</dbReference>
<name>A0A1Q9D3X0_SYMMI</name>
<organism evidence="2 3">
    <name type="scientific">Symbiodinium microadriaticum</name>
    <name type="common">Dinoflagellate</name>
    <name type="synonym">Zooxanthella microadriatica</name>
    <dbReference type="NCBI Taxonomy" id="2951"/>
    <lineage>
        <taxon>Eukaryota</taxon>
        <taxon>Sar</taxon>
        <taxon>Alveolata</taxon>
        <taxon>Dinophyceae</taxon>
        <taxon>Suessiales</taxon>
        <taxon>Symbiodiniaceae</taxon>
        <taxon>Symbiodinium</taxon>
    </lineage>
</organism>
<dbReference type="EMBL" id="LSRX01000738">
    <property type="protein sequence ID" value="OLP89882.1"/>
    <property type="molecule type" value="Genomic_DNA"/>
</dbReference>
<keyword evidence="1" id="KW-0040">ANK repeat</keyword>
<dbReference type="SUPFAM" id="SSF48403">
    <property type="entry name" value="Ankyrin repeat"/>
    <property type="match status" value="1"/>
</dbReference>
<gene>
    <name evidence="2" type="primary">anks1b</name>
    <name evidence="2" type="ORF">AK812_SmicGene28598</name>
</gene>
<keyword evidence="3" id="KW-1185">Reference proteome</keyword>
<proteinExistence type="predicted"/>
<dbReference type="SMART" id="SM00248">
    <property type="entry name" value="ANK"/>
    <property type="match status" value="7"/>
</dbReference>
<dbReference type="Gene3D" id="1.25.40.20">
    <property type="entry name" value="Ankyrin repeat-containing domain"/>
    <property type="match status" value="2"/>
</dbReference>
<dbReference type="PROSITE" id="PS50088">
    <property type="entry name" value="ANK_REPEAT"/>
    <property type="match status" value="2"/>
</dbReference>
<dbReference type="OrthoDB" id="197879at2759"/>
<dbReference type="Proteomes" id="UP000186817">
    <property type="component" value="Unassembled WGS sequence"/>
</dbReference>
<dbReference type="PANTHER" id="PTHR24133">
    <property type="entry name" value="ANKYRIN DOMAIN-CONTAINING"/>
    <property type="match status" value="1"/>
</dbReference>
<reference evidence="2 3" key="1">
    <citation type="submission" date="2016-02" db="EMBL/GenBank/DDBJ databases">
        <title>Genome analysis of coral dinoflagellate symbionts highlights evolutionary adaptations to a symbiotic lifestyle.</title>
        <authorList>
            <person name="Aranda M."/>
            <person name="Li Y."/>
            <person name="Liew Y.J."/>
            <person name="Baumgarten S."/>
            <person name="Simakov O."/>
            <person name="Wilson M."/>
            <person name="Piel J."/>
            <person name="Ashoor H."/>
            <person name="Bougouffa S."/>
            <person name="Bajic V.B."/>
            <person name="Ryu T."/>
            <person name="Ravasi T."/>
            <person name="Bayer T."/>
            <person name="Micklem G."/>
            <person name="Kim H."/>
            <person name="Bhak J."/>
            <person name="Lajeunesse T.C."/>
            <person name="Voolstra C.R."/>
        </authorList>
    </citation>
    <scope>NUCLEOTIDE SEQUENCE [LARGE SCALE GENOMIC DNA]</scope>
    <source>
        <strain evidence="2 3">CCMP2467</strain>
    </source>
</reference>
<dbReference type="InterPro" id="IPR002110">
    <property type="entry name" value="Ankyrin_rpt"/>
</dbReference>